<protein>
    <submittedName>
        <fullName evidence="1">Uncharacterized protein</fullName>
    </submittedName>
</protein>
<comment type="caution">
    <text evidence="1">The sequence shown here is derived from an EMBL/GenBank/DDBJ whole genome shotgun (WGS) entry which is preliminary data.</text>
</comment>
<sequence>MSAILPKSTGPTAWVLKVGTRVRVGVCVEVQLKSFVSEVILAFFGSLNIGMLDIRSLKGPGLEFGRGGASGDSNGSNRDILLQCYLEAWAALRHGWIKELCSEGLPTESQTVSSSGSKQVEAQQKGTMLAQSKLRLALLQYELPSMILAR</sequence>
<accession>A0ACC0NTU9</accession>
<proteinExistence type="predicted"/>
<reference evidence="1" key="1">
    <citation type="submission" date="2022-02" db="EMBL/GenBank/DDBJ databases">
        <title>Plant Genome Project.</title>
        <authorList>
            <person name="Zhang R.-G."/>
        </authorList>
    </citation>
    <scope>NUCLEOTIDE SEQUENCE</scope>
    <source>
        <strain evidence="1">AT1</strain>
    </source>
</reference>
<dbReference type="Proteomes" id="UP001062846">
    <property type="component" value="Chromosome 5"/>
</dbReference>
<evidence type="ECO:0000313" key="1">
    <source>
        <dbReference type="EMBL" id="KAI8556630.1"/>
    </source>
</evidence>
<gene>
    <name evidence="1" type="ORF">RHMOL_Rhmol05G0269100</name>
</gene>
<evidence type="ECO:0000313" key="2">
    <source>
        <dbReference type="Proteomes" id="UP001062846"/>
    </source>
</evidence>
<name>A0ACC0NTU9_RHOML</name>
<organism evidence="1 2">
    <name type="scientific">Rhododendron molle</name>
    <name type="common">Chinese azalea</name>
    <name type="synonym">Azalea mollis</name>
    <dbReference type="NCBI Taxonomy" id="49168"/>
    <lineage>
        <taxon>Eukaryota</taxon>
        <taxon>Viridiplantae</taxon>
        <taxon>Streptophyta</taxon>
        <taxon>Embryophyta</taxon>
        <taxon>Tracheophyta</taxon>
        <taxon>Spermatophyta</taxon>
        <taxon>Magnoliopsida</taxon>
        <taxon>eudicotyledons</taxon>
        <taxon>Gunneridae</taxon>
        <taxon>Pentapetalae</taxon>
        <taxon>asterids</taxon>
        <taxon>Ericales</taxon>
        <taxon>Ericaceae</taxon>
        <taxon>Ericoideae</taxon>
        <taxon>Rhodoreae</taxon>
        <taxon>Rhododendron</taxon>
    </lineage>
</organism>
<dbReference type="EMBL" id="CM046392">
    <property type="protein sequence ID" value="KAI8556630.1"/>
    <property type="molecule type" value="Genomic_DNA"/>
</dbReference>
<keyword evidence="2" id="KW-1185">Reference proteome</keyword>